<dbReference type="OrthoDB" id="9758182at2"/>
<dbReference type="InterPro" id="IPR024188">
    <property type="entry name" value="GltB"/>
</dbReference>
<dbReference type="PIRSF" id="PIRSF006429">
    <property type="entry name" value="GOGAT_lg_2"/>
    <property type="match status" value="1"/>
</dbReference>
<proteinExistence type="inferred from homology"/>
<dbReference type="STRING" id="1196324.A374_13595"/>
<dbReference type="InterPro" id="IPR013785">
    <property type="entry name" value="Aldolase_TIM"/>
</dbReference>
<evidence type="ECO:0000259" key="4">
    <source>
        <dbReference type="Pfam" id="PF01645"/>
    </source>
</evidence>
<gene>
    <name evidence="5" type="ORF">A374_13595</name>
</gene>
<reference evidence="5 6" key="1">
    <citation type="journal article" date="2012" name="J. Bacteriol.">
        <title>Genome of Bacillus macauensis ZFHKF-1, a Long-Chain-Forming Bacterium.</title>
        <authorList>
            <person name="Cai L."/>
            <person name="Zhang T."/>
        </authorList>
    </citation>
    <scope>NUCLEOTIDE SEQUENCE [LARGE SCALE GENOMIC DNA]</scope>
    <source>
        <strain evidence="5 6">ZFHKF-1</strain>
    </source>
</reference>
<dbReference type="eggNOG" id="COG0069">
    <property type="taxonomic scope" value="Bacteria"/>
</dbReference>
<evidence type="ECO:0000256" key="3">
    <source>
        <dbReference type="SAM" id="Phobius"/>
    </source>
</evidence>
<keyword evidence="6" id="KW-1185">Reference proteome</keyword>
<dbReference type="Proteomes" id="UP000004080">
    <property type="component" value="Unassembled WGS sequence"/>
</dbReference>
<keyword evidence="3" id="KW-0472">Membrane</keyword>
<keyword evidence="3" id="KW-1133">Transmembrane helix</keyword>
<dbReference type="PATRIC" id="fig|1196324.3.peg.2781"/>
<feature type="domain" description="Glutamate synthase" evidence="4">
    <location>
        <begin position="121"/>
        <end position="496"/>
    </location>
</feature>
<sequence length="539" mass="59602">MTTSTILLSILLIGVGIVVILPLALFIYLYIKDDRQQQHAILRNFPVLGKIRYVSEKVGPEFRQYLFNNDNEGKPFSRKEFENIVKSGKYKERIIGFGSLRDFQADGFYIRNTLFPKLSEEMNIDHEPKVHSKVYEVDGENLFARKEHRKKVEVSPYYLKDEDAIILGDATCRHPFVVKGMIGQSGMSYGALGENAILALSHGLALAGGTWMNTGEGGLSQEHLDGGGDLIMQIGPGLFGVRDKEGNFSWEEFKKKSDLPEVKAFELKLGQGAKTRGGHVEGNKVTKKIAEIRMVEPGVTINSPNRFKDFNDVPSLFQFIEKLREVSGKPIGMKIVVGDVDALETMVRYMKESNTGPDFITIDGGEGGTGATYQELADSVGFPIHAALPIIDELLKTYGIRHRVKLIASGKLASPDHIAIALAMGADLINIARGFMINVGCIMAQVCHTNQCPVGVATTDPKLQKGLSIEEKKYRVCNYVLSLREGLFNLAAAAGIDSPTKFSHEHIAFKDRYGRIYSLNDLVHAAKQPMNDVTYSPTN</sequence>
<dbReference type="Gene3D" id="3.20.20.70">
    <property type="entry name" value="Aldolase class I"/>
    <property type="match status" value="1"/>
</dbReference>
<dbReference type="PIRSF" id="PIRSF500060">
    <property type="entry name" value="UCP500060"/>
    <property type="match status" value="1"/>
</dbReference>
<evidence type="ECO:0000256" key="2">
    <source>
        <dbReference type="PIRNR" id="PIRNR006429"/>
    </source>
</evidence>
<comment type="caution">
    <text evidence="5">The sequence shown here is derived from an EMBL/GenBank/DDBJ whole genome shotgun (WGS) entry which is preliminary data.</text>
</comment>
<dbReference type="GO" id="GO:0006537">
    <property type="term" value="P:glutamate biosynthetic process"/>
    <property type="evidence" value="ECO:0007669"/>
    <property type="project" value="InterPro"/>
</dbReference>
<protein>
    <submittedName>
        <fullName evidence="5">Putative flavoenzyme</fullName>
    </submittedName>
</protein>
<keyword evidence="3" id="KW-0812">Transmembrane</keyword>
<dbReference type="RefSeq" id="WP_007202797.1">
    <property type="nucleotide sequence ID" value="NZ_AKKV01000030.1"/>
</dbReference>
<organism evidence="5 6">
    <name type="scientific">Fictibacillus macauensis ZFHKF-1</name>
    <dbReference type="NCBI Taxonomy" id="1196324"/>
    <lineage>
        <taxon>Bacteria</taxon>
        <taxon>Bacillati</taxon>
        <taxon>Bacillota</taxon>
        <taxon>Bacilli</taxon>
        <taxon>Bacillales</taxon>
        <taxon>Fictibacillaceae</taxon>
        <taxon>Fictibacillus</taxon>
    </lineage>
</organism>
<evidence type="ECO:0000313" key="5">
    <source>
        <dbReference type="EMBL" id="EIT84729.1"/>
    </source>
</evidence>
<name>I8AH24_9BACL</name>
<dbReference type="Pfam" id="PF01645">
    <property type="entry name" value="Glu_synthase"/>
    <property type="match status" value="1"/>
</dbReference>
<dbReference type="EMBL" id="AKKV01000030">
    <property type="protein sequence ID" value="EIT84729.1"/>
    <property type="molecule type" value="Genomic_DNA"/>
</dbReference>
<dbReference type="PANTHER" id="PTHR43819">
    <property type="entry name" value="ARCHAEAL-TYPE GLUTAMATE SYNTHASE [NADPH]"/>
    <property type="match status" value="1"/>
</dbReference>
<dbReference type="CDD" id="cd02808">
    <property type="entry name" value="GltS_FMN"/>
    <property type="match status" value="1"/>
</dbReference>
<evidence type="ECO:0000256" key="1">
    <source>
        <dbReference type="ARBA" id="ARBA00009716"/>
    </source>
</evidence>
<dbReference type="InterPro" id="IPR002932">
    <property type="entry name" value="Glu_synthdom"/>
</dbReference>
<dbReference type="PANTHER" id="PTHR43819:SF1">
    <property type="entry name" value="ARCHAEAL-TYPE GLUTAMATE SYNTHASE [NADPH]"/>
    <property type="match status" value="1"/>
</dbReference>
<feature type="transmembrane region" description="Helical" evidence="3">
    <location>
        <begin position="6"/>
        <end position="31"/>
    </location>
</feature>
<dbReference type="FunFam" id="3.20.20.70:FF:000156">
    <property type="entry name" value="Glutamate synthase domain protein"/>
    <property type="match status" value="1"/>
</dbReference>
<comment type="similarity">
    <text evidence="1 2">Belongs to the glutamate synthase family.</text>
</comment>
<dbReference type="SUPFAM" id="SSF51395">
    <property type="entry name" value="FMN-linked oxidoreductases"/>
    <property type="match status" value="1"/>
</dbReference>
<dbReference type="InterPro" id="IPR027283">
    <property type="entry name" value="YerD"/>
</dbReference>
<dbReference type="AlphaFoldDB" id="I8AH24"/>
<evidence type="ECO:0000313" key="6">
    <source>
        <dbReference type="Proteomes" id="UP000004080"/>
    </source>
</evidence>
<accession>I8AH24</accession>
<dbReference type="GO" id="GO:0015930">
    <property type="term" value="F:glutamate synthase activity"/>
    <property type="evidence" value="ECO:0007669"/>
    <property type="project" value="InterPro"/>
</dbReference>